<evidence type="ECO:0000313" key="3">
    <source>
        <dbReference type="EMBL" id="KAE9393924.1"/>
    </source>
</evidence>
<protein>
    <submittedName>
        <fullName evidence="3">Beta-lactamase/transpeptidase-like protein</fullName>
    </submittedName>
</protein>
<keyword evidence="4" id="KW-1185">Reference proteome</keyword>
<evidence type="ECO:0000256" key="1">
    <source>
        <dbReference type="ARBA" id="ARBA00038215"/>
    </source>
</evidence>
<dbReference type="SUPFAM" id="SSF56601">
    <property type="entry name" value="beta-lactamase/transpeptidase-like"/>
    <property type="match status" value="1"/>
</dbReference>
<organism evidence="3 4">
    <name type="scientific">Gymnopus androsaceus JB14</name>
    <dbReference type="NCBI Taxonomy" id="1447944"/>
    <lineage>
        <taxon>Eukaryota</taxon>
        <taxon>Fungi</taxon>
        <taxon>Dikarya</taxon>
        <taxon>Basidiomycota</taxon>
        <taxon>Agaricomycotina</taxon>
        <taxon>Agaricomycetes</taxon>
        <taxon>Agaricomycetidae</taxon>
        <taxon>Agaricales</taxon>
        <taxon>Marasmiineae</taxon>
        <taxon>Omphalotaceae</taxon>
        <taxon>Gymnopus</taxon>
    </lineage>
</organism>
<dbReference type="AlphaFoldDB" id="A0A6A4H9C0"/>
<evidence type="ECO:0000313" key="4">
    <source>
        <dbReference type="Proteomes" id="UP000799118"/>
    </source>
</evidence>
<dbReference type="InterPro" id="IPR012338">
    <property type="entry name" value="Beta-lactam/transpept-like"/>
</dbReference>
<feature type="domain" description="Beta-lactamase-related" evidence="2">
    <location>
        <begin position="10"/>
        <end position="273"/>
    </location>
</feature>
<dbReference type="Pfam" id="PF00144">
    <property type="entry name" value="Beta-lactamase"/>
    <property type="match status" value="1"/>
</dbReference>
<dbReference type="InterPro" id="IPR001466">
    <property type="entry name" value="Beta-lactam-related"/>
</dbReference>
<dbReference type="Proteomes" id="UP000799118">
    <property type="component" value="Unassembled WGS sequence"/>
</dbReference>
<dbReference type="PANTHER" id="PTHR46825">
    <property type="entry name" value="D-ALANYL-D-ALANINE-CARBOXYPEPTIDASE/ENDOPEPTIDASE AMPH"/>
    <property type="match status" value="1"/>
</dbReference>
<dbReference type="EMBL" id="ML769561">
    <property type="protein sequence ID" value="KAE9393924.1"/>
    <property type="molecule type" value="Genomic_DNA"/>
</dbReference>
<comment type="similarity">
    <text evidence="1">Belongs to the peptidase S12 family.</text>
</comment>
<evidence type="ECO:0000259" key="2">
    <source>
        <dbReference type="Pfam" id="PF00144"/>
    </source>
</evidence>
<reference evidence="3" key="1">
    <citation type="journal article" date="2019" name="Environ. Microbiol.">
        <title>Fungal ecological strategies reflected in gene transcription - a case study of two litter decomposers.</title>
        <authorList>
            <person name="Barbi F."/>
            <person name="Kohler A."/>
            <person name="Barry K."/>
            <person name="Baskaran P."/>
            <person name="Daum C."/>
            <person name="Fauchery L."/>
            <person name="Ihrmark K."/>
            <person name="Kuo A."/>
            <person name="LaButti K."/>
            <person name="Lipzen A."/>
            <person name="Morin E."/>
            <person name="Grigoriev I.V."/>
            <person name="Henrissat B."/>
            <person name="Lindahl B."/>
            <person name="Martin F."/>
        </authorList>
    </citation>
    <scope>NUCLEOTIDE SEQUENCE</scope>
    <source>
        <strain evidence="3">JB14</strain>
    </source>
</reference>
<name>A0A6A4H9C0_9AGAR</name>
<dbReference type="InterPro" id="IPR050491">
    <property type="entry name" value="AmpC-like"/>
</dbReference>
<dbReference type="PANTHER" id="PTHR46825:SF15">
    <property type="entry name" value="BETA-LACTAMASE-RELATED DOMAIN-CONTAINING PROTEIN"/>
    <property type="match status" value="1"/>
</dbReference>
<sequence length="491" mass="53838">MSDPIASSESTVIDLMSHRTGLPRHDGLYYPCGSSLISKMKYLKPSAGFRETWQYSNIMYNILSLIPEVLLKTRFTRYVKEHIFVPLNLNSTTYSPDVALESGNLASGFVRDGVNKTEDLFGMGTPREVPFWPSSGGEDGNSEKEFRKSNHASNSFCLAVVSGAGGVISSAKDVATWLQTLLLEGKNPANNEQVIPSAVIHKVATGVTVSVGTAPYPELAPVVYGGGQMISSYRGHNFIEHGGVTLGFRTQITRFPFDNLGVAVLSNDDSFGSFLMDAIKWRIVDKLIGLDMVDWNSRYRTKVQEAHEQEIQSSVPRPVNPTPPSVSFSSLEGKYHNAAYGTLHLCGVPPIGSSSSSCRDLINELPIRFPGAVNASVPTFFTRLPESELELTLTHMRFQHFSGNLFNVSFFASLPLVDSESFRLNGAEIAKYWVYPPSPDTSIVIEFTQSSDENTIVGFGFTGDFWGAGAGVEAPVGQTVKERAEVWYDRI</sequence>
<accession>A0A6A4H9C0</accession>
<gene>
    <name evidence="3" type="ORF">BT96DRAFT_886942</name>
</gene>
<dbReference type="OrthoDB" id="5946976at2759"/>
<dbReference type="Gene3D" id="3.40.710.10">
    <property type="entry name" value="DD-peptidase/beta-lactamase superfamily"/>
    <property type="match status" value="1"/>
</dbReference>
<proteinExistence type="inferred from homology"/>